<keyword evidence="1" id="KW-0472">Membrane</keyword>
<keyword evidence="1" id="KW-0812">Transmembrane</keyword>
<evidence type="ECO:0000313" key="2">
    <source>
        <dbReference type="EMBL" id="MBS4195469.1"/>
    </source>
</evidence>
<dbReference type="EMBL" id="JAGYPG010000002">
    <property type="protein sequence ID" value="MBS4195469.1"/>
    <property type="molecule type" value="Genomic_DNA"/>
</dbReference>
<organism evidence="2 3">
    <name type="scientific">Lederbergia citri</name>
    <dbReference type="NCBI Taxonomy" id="2833580"/>
    <lineage>
        <taxon>Bacteria</taxon>
        <taxon>Bacillati</taxon>
        <taxon>Bacillota</taxon>
        <taxon>Bacilli</taxon>
        <taxon>Bacillales</taxon>
        <taxon>Bacillaceae</taxon>
        <taxon>Lederbergia</taxon>
    </lineage>
</organism>
<dbReference type="Proteomes" id="UP000681414">
    <property type="component" value="Unassembled WGS sequence"/>
</dbReference>
<proteinExistence type="predicted"/>
<protein>
    <submittedName>
        <fullName evidence="2">Uncharacterized protein</fullName>
    </submittedName>
</protein>
<feature type="transmembrane region" description="Helical" evidence="1">
    <location>
        <begin position="31"/>
        <end position="51"/>
    </location>
</feature>
<sequence>MKKTFFISLIIAIVMIGSLTALNLALPTVFAITFIFTFLIIFMPQLYYMYFSKDVNKIERFMQNNIKQPLIALYYGVANEDDQLVSESIEKVLKKYKKPHHKAIFKTIHSLYKKDFSEIKKYVSDIKPLPYQYYYVGVNAINERNFSKAEEIVGKIEIACMKYELKAALERESGCHEKAVS</sequence>
<keyword evidence="3" id="KW-1185">Reference proteome</keyword>
<evidence type="ECO:0000313" key="3">
    <source>
        <dbReference type="Proteomes" id="UP000681414"/>
    </source>
</evidence>
<name>A0A942YH70_9BACI</name>
<gene>
    <name evidence="2" type="ORF">KHA97_10415</name>
</gene>
<accession>A0A942YH70</accession>
<dbReference type="AlphaFoldDB" id="A0A942YH70"/>
<keyword evidence="1" id="KW-1133">Transmembrane helix</keyword>
<reference evidence="2 3" key="1">
    <citation type="submission" date="2021-05" db="EMBL/GenBank/DDBJ databases">
        <title>Novel Bacillus species.</title>
        <authorList>
            <person name="Liu G."/>
        </authorList>
    </citation>
    <scope>NUCLEOTIDE SEQUENCE [LARGE SCALE GENOMIC DNA]</scope>
    <source>
        <strain evidence="3">FJAT-49780</strain>
    </source>
</reference>
<evidence type="ECO:0000256" key="1">
    <source>
        <dbReference type="SAM" id="Phobius"/>
    </source>
</evidence>
<dbReference type="RefSeq" id="WP_213124685.1">
    <property type="nucleotide sequence ID" value="NZ_JAGYPG010000002.1"/>
</dbReference>
<comment type="caution">
    <text evidence="2">The sequence shown here is derived from an EMBL/GenBank/DDBJ whole genome shotgun (WGS) entry which is preliminary data.</text>
</comment>